<proteinExistence type="predicted"/>
<sequence length="303" mass="33890">MNTPRGTICLWLCLMCAGVECWPKVRLSSRQEKDEESATVTILYLVDTTVNAPEEQVKTFLEYVNVQAQQFLQSYFELKTILNNRTKYVESDPDLKKLMEQNNNNAFVYTEGTIHNLTSYYTKRTTRPDIVCLVTGRPIYNGDDVYKGYGYFTEKTLCESAVTMLLAYSLERHNDISKMLALMIRDSVNPDVVPHVHHLKYRNLTDSMKNYLSECKGSFEPEEPPEGPAQPSTEKQEVPETTPPSGPPPPPGPQPPPGPPAPPPEATPTVKPEAPKPVPPEIPEEPSSTEGPTSTTTLNPDYC</sequence>
<dbReference type="AlphaFoldDB" id="A0A147BXU1"/>
<evidence type="ECO:0000256" key="1">
    <source>
        <dbReference type="SAM" id="MobiDB-lite"/>
    </source>
</evidence>
<feature type="region of interest" description="Disordered" evidence="1">
    <location>
        <begin position="215"/>
        <end position="303"/>
    </location>
</feature>
<reference evidence="3" key="1">
    <citation type="journal article" date="2018" name="PLoS Negl. Trop. Dis.">
        <title>Sialome diversity of ticks revealed by RNAseq of single tick salivary glands.</title>
        <authorList>
            <person name="Perner J."/>
            <person name="Kropackova S."/>
            <person name="Kopacek P."/>
            <person name="Ribeiro J.M."/>
        </authorList>
    </citation>
    <scope>NUCLEOTIDE SEQUENCE</scope>
    <source>
        <strain evidence="3">Siblings of single egg batch collected in Ceske Budejovice</strain>
        <tissue evidence="3">Salivary glands</tissue>
    </source>
</reference>
<feature type="compositionally biased region" description="Low complexity" evidence="1">
    <location>
        <begin position="285"/>
        <end position="297"/>
    </location>
</feature>
<feature type="compositionally biased region" description="Pro residues" evidence="1">
    <location>
        <begin position="241"/>
        <end position="266"/>
    </location>
</feature>
<protein>
    <submittedName>
        <fullName evidence="3">Putative vegetative cell wall protein gp1</fullName>
    </submittedName>
</protein>
<accession>A0A147BXU1</accession>
<dbReference type="EMBL" id="GEGO01000139">
    <property type="protein sequence ID" value="JAR95265.1"/>
    <property type="molecule type" value="Transcribed_RNA"/>
</dbReference>
<name>A0A147BXU1_IXORI</name>
<feature type="signal peptide" evidence="2">
    <location>
        <begin position="1"/>
        <end position="21"/>
    </location>
</feature>
<evidence type="ECO:0000313" key="3">
    <source>
        <dbReference type="EMBL" id="JAR95265.1"/>
    </source>
</evidence>
<evidence type="ECO:0000256" key="2">
    <source>
        <dbReference type="SAM" id="SignalP"/>
    </source>
</evidence>
<organism evidence="3">
    <name type="scientific">Ixodes ricinus</name>
    <name type="common">Common tick</name>
    <name type="synonym">Acarus ricinus</name>
    <dbReference type="NCBI Taxonomy" id="34613"/>
    <lineage>
        <taxon>Eukaryota</taxon>
        <taxon>Metazoa</taxon>
        <taxon>Ecdysozoa</taxon>
        <taxon>Arthropoda</taxon>
        <taxon>Chelicerata</taxon>
        <taxon>Arachnida</taxon>
        <taxon>Acari</taxon>
        <taxon>Parasitiformes</taxon>
        <taxon>Ixodida</taxon>
        <taxon>Ixodoidea</taxon>
        <taxon>Ixodidae</taxon>
        <taxon>Ixodinae</taxon>
        <taxon>Ixodes</taxon>
    </lineage>
</organism>
<feature type="chain" id="PRO_5007543287" evidence="2">
    <location>
        <begin position="22"/>
        <end position="303"/>
    </location>
</feature>
<keyword evidence="2" id="KW-0732">Signal</keyword>